<comment type="caution">
    <text evidence="2">The sequence shown here is derived from an EMBL/GenBank/DDBJ whole genome shotgun (WGS) entry which is preliminary data.</text>
</comment>
<dbReference type="PANTHER" id="PTHR31286:SF180">
    <property type="entry name" value="OS10G0362600 PROTEIN"/>
    <property type="match status" value="1"/>
</dbReference>
<dbReference type="PANTHER" id="PTHR31286">
    <property type="entry name" value="GLYCINE-RICH CELL WALL STRUCTURAL PROTEIN 1.8-LIKE"/>
    <property type="match status" value="1"/>
</dbReference>
<dbReference type="Proteomes" id="UP001180020">
    <property type="component" value="Unassembled WGS sequence"/>
</dbReference>
<feature type="region of interest" description="Disordered" evidence="1">
    <location>
        <begin position="349"/>
        <end position="394"/>
    </location>
</feature>
<sequence length="394" mass="43032">MAAPTEIPPPGPSLVAAASAVKLPPLPRGGTIDSIFNTFKVLEGGPWTMDNRPFVLKRWSPSVRMEQERLTSIPIWVKFPNLPLHFWSKECLGKIASTVGTPLFMDTATQMATRISYARVCVEVSAEAVLPDVVLIETMAGGKETFPIAYDWKPQACSHCHTFGHDDALCCKRSRLNPLTQRTQESEGFSSQGVGVQSKNSPLVRSPKKVTPKVPTEVKSPQVSNKFSPLMEAEEDNDDATNPQQLGELQVAVVGEAVPSGQEEVLDPKSNKQLGNFASALFLPGSWAIDETGLEGLVPLVSREMVSLEVPDAPRDDLIICEQAVVIQAQSNNLADGQRVLIERVSQQEVDAHGRGKARPEKLRNVKEEARKKPQNNTFLGGEEETLKSISSHL</sequence>
<name>A0AAV9EHJ1_ACOCL</name>
<evidence type="ECO:0000313" key="3">
    <source>
        <dbReference type="Proteomes" id="UP001180020"/>
    </source>
</evidence>
<feature type="compositionally biased region" description="Low complexity" evidence="1">
    <location>
        <begin position="212"/>
        <end position="221"/>
    </location>
</feature>
<feature type="compositionally biased region" description="Polar residues" evidence="1">
    <location>
        <begin position="182"/>
        <end position="203"/>
    </location>
</feature>
<dbReference type="AlphaFoldDB" id="A0AAV9EHJ1"/>
<gene>
    <name evidence="2" type="ORF">QJS10_CPA07g00448</name>
</gene>
<reference evidence="2" key="1">
    <citation type="journal article" date="2023" name="Nat. Commun.">
        <title>Diploid and tetraploid genomes of Acorus and the evolution of monocots.</title>
        <authorList>
            <person name="Ma L."/>
            <person name="Liu K.W."/>
            <person name="Li Z."/>
            <person name="Hsiao Y.Y."/>
            <person name="Qi Y."/>
            <person name="Fu T."/>
            <person name="Tang G.D."/>
            <person name="Zhang D."/>
            <person name="Sun W.H."/>
            <person name="Liu D.K."/>
            <person name="Li Y."/>
            <person name="Chen G.Z."/>
            <person name="Liu X.D."/>
            <person name="Liao X.Y."/>
            <person name="Jiang Y.T."/>
            <person name="Yu X."/>
            <person name="Hao Y."/>
            <person name="Huang J."/>
            <person name="Zhao X.W."/>
            <person name="Ke S."/>
            <person name="Chen Y.Y."/>
            <person name="Wu W.L."/>
            <person name="Hsu J.L."/>
            <person name="Lin Y.F."/>
            <person name="Huang M.D."/>
            <person name="Li C.Y."/>
            <person name="Huang L."/>
            <person name="Wang Z.W."/>
            <person name="Zhao X."/>
            <person name="Zhong W.Y."/>
            <person name="Peng D.H."/>
            <person name="Ahmad S."/>
            <person name="Lan S."/>
            <person name="Zhang J.S."/>
            <person name="Tsai W.C."/>
            <person name="Van de Peer Y."/>
            <person name="Liu Z.J."/>
        </authorList>
    </citation>
    <scope>NUCLEOTIDE SEQUENCE</scope>
    <source>
        <strain evidence="2">CP</strain>
    </source>
</reference>
<evidence type="ECO:0008006" key="4">
    <source>
        <dbReference type="Google" id="ProtNLM"/>
    </source>
</evidence>
<organism evidence="2 3">
    <name type="scientific">Acorus calamus</name>
    <name type="common">Sweet flag</name>
    <dbReference type="NCBI Taxonomy" id="4465"/>
    <lineage>
        <taxon>Eukaryota</taxon>
        <taxon>Viridiplantae</taxon>
        <taxon>Streptophyta</taxon>
        <taxon>Embryophyta</taxon>
        <taxon>Tracheophyta</taxon>
        <taxon>Spermatophyta</taxon>
        <taxon>Magnoliopsida</taxon>
        <taxon>Liliopsida</taxon>
        <taxon>Acoraceae</taxon>
        <taxon>Acorus</taxon>
    </lineage>
</organism>
<feature type="compositionally biased region" description="Basic and acidic residues" evidence="1">
    <location>
        <begin position="350"/>
        <end position="372"/>
    </location>
</feature>
<feature type="region of interest" description="Disordered" evidence="1">
    <location>
        <begin position="182"/>
        <end position="242"/>
    </location>
</feature>
<evidence type="ECO:0000313" key="2">
    <source>
        <dbReference type="EMBL" id="KAK1312399.1"/>
    </source>
</evidence>
<reference evidence="2" key="2">
    <citation type="submission" date="2023-06" db="EMBL/GenBank/DDBJ databases">
        <authorList>
            <person name="Ma L."/>
            <person name="Liu K.-W."/>
            <person name="Li Z."/>
            <person name="Hsiao Y.-Y."/>
            <person name="Qi Y."/>
            <person name="Fu T."/>
            <person name="Tang G."/>
            <person name="Zhang D."/>
            <person name="Sun W.-H."/>
            <person name="Liu D.-K."/>
            <person name="Li Y."/>
            <person name="Chen G.-Z."/>
            <person name="Liu X.-D."/>
            <person name="Liao X.-Y."/>
            <person name="Jiang Y.-T."/>
            <person name="Yu X."/>
            <person name="Hao Y."/>
            <person name="Huang J."/>
            <person name="Zhao X.-W."/>
            <person name="Ke S."/>
            <person name="Chen Y.-Y."/>
            <person name="Wu W.-L."/>
            <person name="Hsu J.-L."/>
            <person name="Lin Y.-F."/>
            <person name="Huang M.-D."/>
            <person name="Li C.-Y."/>
            <person name="Huang L."/>
            <person name="Wang Z.-W."/>
            <person name="Zhao X."/>
            <person name="Zhong W.-Y."/>
            <person name="Peng D.-H."/>
            <person name="Ahmad S."/>
            <person name="Lan S."/>
            <person name="Zhang J.-S."/>
            <person name="Tsai W.-C."/>
            <person name="Van De Peer Y."/>
            <person name="Liu Z.-J."/>
        </authorList>
    </citation>
    <scope>NUCLEOTIDE SEQUENCE</scope>
    <source>
        <strain evidence="2">CP</strain>
        <tissue evidence="2">Leaves</tissue>
    </source>
</reference>
<keyword evidence="3" id="KW-1185">Reference proteome</keyword>
<proteinExistence type="predicted"/>
<accession>A0AAV9EHJ1</accession>
<dbReference type="InterPro" id="IPR040256">
    <property type="entry name" value="At4g02000-like"/>
</dbReference>
<protein>
    <recommendedName>
        <fullName evidence="4">DUF4283 domain-containing protein</fullName>
    </recommendedName>
</protein>
<dbReference type="EMBL" id="JAUJYO010000007">
    <property type="protein sequence ID" value="KAK1312399.1"/>
    <property type="molecule type" value="Genomic_DNA"/>
</dbReference>
<evidence type="ECO:0000256" key="1">
    <source>
        <dbReference type="SAM" id="MobiDB-lite"/>
    </source>
</evidence>